<dbReference type="GO" id="GO:0005524">
    <property type="term" value="F:ATP binding"/>
    <property type="evidence" value="ECO:0007669"/>
    <property type="project" value="UniProtKB-KW"/>
</dbReference>
<keyword evidence="1" id="KW-0547">Nucleotide-binding</keyword>
<protein>
    <submittedName>
        <fullName evidence="3">Uncharacterized protein</fullName>
    </submittedName>
</protein>
<dbReference type="SUPFAM" id="SSF53067">
    <property type="entry name" value="Actin-like ATPase domain"/>
    <property type="match status" value="1"/>
</dbReference>
<dbReference type="InterPro" id="IPR043129">
    <property type="entry name" value="ATPase_NBD"/>
</dbReference>
<accession>A0AAP0EX60</accession>
<proteinExistence type="predicted"/>
<keyword evidence="4" id="KW-1185">Reference proteome</keyword>
<reference evidence="3 4" key="1">
    <citation type="submission" date="2024-01" db="EMBL/GenBank/DDBJ databases">
        <title>Genome assemblies of Stephania.</title>
        <authorList>
            <person name="Yang L."/>
        </authorList>
    </citation>
    <scope>NUCLEOTIDE SEQUENCE [LARGE SCALE GENOMIC DNA]</scope>
    <source>
        <strain evidence="3">YNDBR</strain>
        <tissue evidence="3">Leaf</tissue>
    </source>
</reference>
<name>A0AAP0EX60_9MAGN</name>
<dbReference type="InterPro" id="IPR013126">
    <property type="entry name" value="Hsp_70_fam"/>
</dbReference>
<organism evidence="3 4">
    <name type="scientific">Stephania yunnanensis</name>
    <dbReference type="NCBI Taxonomy" id="152371"/>
    <lineage>
        <taxon>Eukaryota</taxon>
        <taxon>Viridiplantae</taxon>
        <taxon>Streptophyta</taxon>
        <taxon>Embryophyta</taxon>
        <taxon>Tracheophyta</taxon>
        <taxon>Spermatophyta</taxon>
        <taxon>Magnoliopsida</taxon>
        <taxon>Ranunculales</taxon>
        <taxon>Menispermaceae</taxon>
        <taxon>Menispermoideae</taxon>
        <taxon>Cissampelideae</taxon>
        <taxon>Stephania</taxon>
    </lineage>
</organism>
<keyword evidence="2" id="KW-0067">ATP-binding</keyword>
<dbReference type="EMBL" id="JBBNAF010000011">
    <property type="protein sequence ID" value="KAK9098358.1"/>
    <property type="molecule type" value="Genomic_DNA"/>
</dbReference>
<dbReference type="FunFam" id="3.90.640.10:FF:000003">
    <property type="entry name" value="Molecular chaperone DnaK"/>
    <property type="match status" value="1"/>
</dbReference>
<dbReference type="Gene3D" id="3.90.640.10">
    <property type="entry name" value="Actin, Chain A, domain 4"/>
    <property type="match status" value="1"/>
</dbReference>
<dbReference type="AlphaFoldDB" id="A0AAP0EX60"/>
<evidence type="ECO:0000256" key="2">
    <source>
        <dbReference type="ARBA" id="ARBA00022840"/>
    </source>
</evidence>
<dbReference type="Pfam" id="PF00012">
    <property type="entry name" value="HSP70"/>
    <property type="match status" value="1"/>
</dbReference>
<comment type="caution">
    <text evidence="3">The sequence shown here is derived from an EMBL/GenBank/DDBJ whole genome shotgun (WGS) entry which is preliminary data.</text>
</comment>
<sequence>MVKDNANPNLGDNQSKLKHVISNSEKEKCPILTKIGETSEDVTIRIVEEGREILNIYLDPYHHTMVVFSDPFLTAPSMMQRSSHTSCSPDKSKHYNLKSDLKVKSNVGKMKKSITLIIVLRMILDLIQELSERSDGCGYVFIGANSESLIRVWSLPCCDLTETSKRDDGIDLLKDNQPLQRLTGTAEKAKMDLSSLTQTNISLPFITATAKTNLCLFYIA</sequence>
<gene>
    <name evidence="3" type="ORF">Syun_025403</name>
</gene>
<evidence type="ECO:0000313" key="3">
    <source>
        <dbReference type="EMBL" id="KAK9098358.1"/>
    </source>
</evidence>
<evidence type="ECO:0000256" key="1">
    <source>
        <dbReference type="ARBA" id="ARBA00022741"/>
    </source>
</evidence>
<dbReference type="GO" id="GO:0140662">
    <property type="term" value="F:ATP-dependent protein folding chaperone"/>
    <property type="evidence" value="ECO:0007669"/>
    <property type="project" value="InterPro"/>
</dbReference>
<dbReference type="Proteomes" id="UP001420932">
    <property type="component" value="Unassembled WGS sequence"/>
</dbReference>
<evidence type="ECO:0000313" key="4">
    <source>
        <dbReference type="Proteomes" id="UP001420932"/>
    </source>
</evidence>